<comment type="caution">
    <text evidence="2">The sequence shown here is derived from an EMBL/GenBank/DDBJ whole genome shotgun (WGS) entry which is preliminary data.</text>
</comment>
<name>A0A9D4UTT7_ADICA</name>
<dbReference type="AlphaFoldDB" id="A0A9D4UTT7"/>
<sequence>MQPMASHKSLSKPNWQNRSLDSQEFGFAANSMDPSDVLAPADELFFRGQLLPLQLDHRLHLVQSLSSSSSSSHQQQQMLFNSSSMATARVLGSSSRLPPSSHDLCQEEDHVIEFNSCRLQRDISLHYLKEESMESFTTSEDDHKPLKHLQCLQSSSRGVARDDDKLKRRLSTKTKGFSELDCSTCAGYRSADAGEGEHCILSCCEDDELHSCNRDLDVADCKFATTNDATTDPGSSSFRSQNSGFWDSGTDKDMMDSSSSRDSNGSSQDSYFQTNHTTIKAPSFINASHHHHHHPHSKPMSFNIPWKLALFRRGACKKQANPPQDSLLPFTKVGFSADLSKYKASAAPPLNEVKEALLVPWKLDRELADGYKLENKGEIQRKVCAPSAANDGCSANVMKLREGSDHICSGRNAASVMKSTGRERTLSSSFRLLSKGADVGTTAADREVAAASLEVKKKQRNTAAVKERWQMCARRLKVSCEMKRGWMGQLRMDECGKRAYCEVEHGIIVQSSRAASGNGQMQRRLSHQASSSHSRKGHKPTSQQQKEGNGHSYKVLAMSSCPSSTISSPTHRSGMLNALLDHPNKGISSTHSSKPSSKSLNHPHKDSPPAIIAADKGSIKESSGIINAGSTNYRSISTMQELHSALQSAIAHCKESNKKLNYAA</sequence>
<dbReference type="PANTHER" id="PTHR33312:SF21">
    <property type="entry name" value="MEMBRANE-ASSOCIATED KINASE REGULATOR 3-RELATED"/>
    <property type="match status" value="1"/>
</dbReference>
<dbReference type="EMBL" id="JABFUD020000011">
    <property type="protein sequence ID" value="KAI5073984.1"/>
    <property type="molecule type" value="Genomic_DNA"/>
</dbReference>
<feature type="compositionally biased region" description="Low complexity" evidence="1">
    <location>
        <begin position="256"/>
        <end position="270"/>
    </location>
</feature>
<feature type="compositionally biased region" description="Polar residues" evidence="1">
    <location>
        <begin position="229"/>
        <end position="245"/>
    </location>
</feature>
<feature type="region of interest" description="Disordered" evidence="1">
    <location>
        <begin position="512"/>
        <end position="611"/>
    </location>
</feature>
<feature type="region of interest" description="Disordered" evidence="1">
    <location>
        <begin position="229"/>
        <end position="272"/>
    </location>
</feature>
<reference evidence="2" key="1">
    <citation type="submission" date="2021-01" db="EMBL/GenBank/DDBJ databases">
        <title>Adiantum capillus-veneris genome.</title>
        <authorList>
            <person name="Fang Y."/>
            <person name="Liao Q."/>
        </authorList>
    </citation>
    <scope>NUCLEOTIDE SEQUENCE</scope>
    <source>
        <strain evidence="2">H3</strain>
        <tissue evidence="2">Leaf</tissue>
    </source>
</reference>
<dbReference type="OrthoDB" id="1938320at2759"/>
<evidence type="ECO:0000313" key="2">
    <source>
        <dbReference type="EMBL" id="KAI5073984.1"/>
    </source>
</evidence>
<dbReference type="GO" id="GO:0019210">
    <property type="term" value="F:kinase inhibitor activity"/>
    <property type="evidence" value="ECO:0007669"/>
    <property type="project" value="InterPro"/>
</dbReference>
<dbReference type="InterPro" id="IPR039620">
    <property type="entry name" value="BKI1/MAKR1/3/4"/>
</dbReference>
<proteinExistence type="predicted"/>
<evidence type="ECO:0000256" key="1">
    <source>
        <dbReference type="SAM" id="MobiDB-lite"/>
    </source>
</evidence>
<keyword evidence="3" id="KW-1185">Reference proteome</keyword>
<accession>A0A9D4UTT7</accession>
<gene>
    <name evidence="2" type="ORF">GOP47_0011997</name>
</gene>
<evidence type="ECO:0000313" key="3">
    <source>
        <dbReference type="Proteomes" id="UP000886520"/>
    </source>
</evidence>
<organism evidence="2 3">
    <name type="scientific">Adiantum capillus-veneris</name>
    <name type="common">Maidenhair fern</name>
    <dbReference type="NCBI Taxonomy" id="13818"/>
    <lineage>
        <taxon>Eukaryota</taxon>
        <taxon>Viridiplantae</taxon>
        <taxon>Streptophyta</taxon>
        <taxon>Embryophyta</taxon>
        <taxon>Tracheophyta</taxon>
        <taxon>Polypodiopsida</taxon>
        <taxon>Polypodiidae</taxon>
        <taxon>Polypodiales</taxon>
        <taxon>Pteridineae</taxon>
        <taxon>Pteridaceae</taxon>
        <taxon>Vittarioideae</taxon>
        <taxon>Adiantum</taxon>
    </lineage>
</organism>
<feature type="compositionally biased region" description="Low complexity" evidence="1">
    <location>
        <begin position="588"/>
        <end position="600"/>
    </location>
</feature>
<dbReference type="PANTHER" id="PTHR33312">
    <property type="entry name" value="MEMBRANE-ASSOCIATED KINASE REGULATOR 4-RELATED"/>
    <property type="match status" value="1"/>
</dbReference>
<dbReference type="Proteomes" id="UP000886520">
    <property type="component" value="Chromosome 11"/>
</dbReference>
<dbReference type="GO" id="GO:0005886">
    <property type="term" value="C:plasma membrane"/>
    <property type="evidence" value="ECO:0007669"/>
    <property type="project" value="InterPro"/>
</dbReference>
<feature type="compositionally biased region" description="Polar residues" evidence="1">
    <location>
        <begin position="512"/>
        <end position="532"/>
    </location>
</feature>
<protein>
    <submittedName>
        <fullName evidence="2">Uncharacterized protein</fullName>
    </submittedName>
</protein>
<feature type="compositionally biased region" description="Low complexity" evidence="1">
    <location>
        <begin position="559"/>
        <end position="570"/>
    </location>
</feature>